<comment type="caution">
    <text evidence="2">The sequence shown here is derived from an EMBL/GenBank/DDBJ whole genome shotgun (WGS) entry which is preliminary data.</text>
</comment>
<feature type="region of interest" description="Disordered" evidence="1">
    <location>
        <begin position="1"/>
        <end position="35"/>
    </location>
</feature>
<sequence length="459" mass="50437">MAAPKDSGYIQTSDPSRPRSDAAVPFREIIPPPSHPKVAGIQDCDALSWTDSRRKIPAPAWLITRLEAQNLEKPYVGFTTDGVVRDAVWDGAYSDDEGAPVEAATEAANALLGQLSDEEKSRTVYASVEDDTIRLWSNPELYVNPGGLRLDEVSSGVRDAVHALLRASLSPAGYDKVLGCCLTNGFLGHLVNGRKVLNEDSYNFRFFGGGRDGRASTAPAEPWGFTFFGHHLCLCVVFSGPRMVIGPSFMGAEPDRIDEGPHAGLRLFHTEEMESLKLMQSLGPAEQARARLSEGMGQESLGPKRWNPFDERHLGGARQDNRVLPFEGIPYAALPPAQQDQLIALYRAFNEYYPTPVLERRVAIFKQHLDETYFAWIGPHGDDDPYYFRIHSPVAFCEFDFHCGIFLTNSSPARCHIHTINRLPNRGDYGRALVEQVLGKKEKGAAVNGANANGAAAAL</sequence>
<evidence type="ECO:0000313" key="3">
    <source>
        <dbReference type="Proteomes" id="UP001456524"/>
    </source>
</evidence>
<evidence type="ECO:0000313" key="2">
    <source>
        <dbReference type="EMBL" id="KAK8169279.1"/>
    </source>
</evidence>
<proteinExistence type="predicted"/>
<evidence type="ECO:0000256" key="1">
    <source>
        <dbReference type="SAM" id="MobiDB-lite"/>
    </source>
</evidence>
<gene>
    <name evidence="2" type="ORF">IWX90DRAFT_172078</name>
</gene>
<dbReference type="Pfam" id="PF12006">
    <property type="entry name" value="DUF3500"/>
    <property type="match status" value="1"/>
</dbReference>
<reference evidence="2 3" key="1">
    <citation type="journal article" date="2022" name="G3 (Bethesda)">
        <title>Enemy or ally: a genomic approach to elucidate the lifestyle of Phyllosticta citrichinaensis.</title>
        <authorList>
            <person name="Buijs V.A."/>
            <person name="Groenewald J.Z."/>
            <person name="Haridas S."/>
            <person name="LaButti K.M."/>
            <person name="Lipzen A."/>
            <person name="Martin F.M."/>
            <person name="Barry K."/>
            <person name="Grigoriev I.V."/>
            <person name="Crous P.W."/>
            <person name="Seidl M.F."/>
        </authorList>
    </citation>
    <scope>NUCLEOTIDE SEQUENCE [LARGE SCALE GENOMIC DNA]</scope>
    <source>
        <strain evidence="2 3">CBS 129764</strain>
    </source>
</reference>
<dbReference type="EMBL" id="JBBWUH010000004">
    <property type="protein sequence ID" value="KAK8169279.1"/>
    <property type="molecule type" value="Genomic_DNA"/>
</dbReference>
<organism evidence="2 3">
    <name type="scientific">Phyllosticta citrichinensis</name>
    <dbReference type="NCBI Taxonomy" id="1130410"/>
    <lineage>
        <taxon>Eukaryota</taxon>
        <taxon>Fungi</taxon>
        <taxon>Dikarya</taxon>
        <taxon>Ascomycota</taxon>
        <taxon>Pezizomycotina</taxon>
        <taxon>Dothideomycetes</taxon>
        <taxon>Dothideomycetes incertae sedis</taxon>
        <taxon>Botryosphaeriales</taxon>
        <taxon>Phyllostictaceae</taxon>
        <taxon>Phyllosticta</taxon>
    </lineage>
</organism>
<accession>A0ABR1XV67</accession>
<name>A0ABR1XV67_9PEZI</name>
<dbReference type="PANTHER" id="PTHR37489:SF1">
    <property type="entry name" value="DUF3500 DOMAIN-CONTAINING PROTEIN"/>
    <property type="match status" value="1"/>
</dbReference>
<protein>
    <submittedName>
        <fullName evidence="2">Uncharacterized protein</fullName>
    </submittedName>
</protein>
<dbReference type="InterPro" id="IPR021889">
    <property type="entry name" value="DUF3500"/>
</dbReference>
<dbReference type="Proteomes" id="UP001456524">
    <property type="component" value="Unassembled WGS sequence"/>
</dbReference>
<dbReference type="PANTHER" id="PTHR37489">
    <property type="entry name" value="DUF3500 DOMAIN-CONTAINING PROTEIN"/>
    <property type="match status" value="1"/>
</dbReference>
<keyword evidence="3" id="KW-1185">Reference proteome</keyword>